<keyword evidence="1 5" id="KW-0133">Cell shape</keyword>
<evidence type="ECO:0000313" key="7">
    <source>
        <dbReference type="Proteomes" id="UP001596152"/>
    </source>
</evidence>
<organism evidence="6 7">
    <name type="scientific">Brevundimonas staleyi</name>
    <dbReference type="NCBI Taxonomy" id="74326"/>
    <lineage>
        <taxon>Bacteria</taxon>
        <taxon>Pseudomonadati</taxon>
        <taxon>Pseudomonadota</taxon>
        <taxon>Alphaproteobacteria</taxon>
        <taxon>Caulobacterales</taxon>
        <taxon>Caulobacteraceae</taxon>
        <taxon>Brevundimonas</taxon>
    </lineage>
</organism>
<accession>A0ABW0FVE0</accession>
<dbReference type="InterPro" id="IPR004391">
    <property type="entry name" value="Glu_race"/>
</dbReference>
<dbReference type="EC" id="5.1.1.3" evidence="5"/>
<dbReference type="RefSeq" id="WP_374037548.1">
    <property type="nucleotide sequence ID" value="NZ_CP169082.1"/>
</dbReference>
<feature type="active site" description="Proton donor/acceptor" evidence="5">
    <location>
        <position position="206"/>
    </location>
</feature>
<comment type="similarity">
    <text evidence="5">Belongs to the aspartate/glutamate racemases family.</text>
</comment>
<evidence type="ECO:0000256" key="1">
    <source>
        <dbReference type="ARBA" id="ARBA00022960"/>
    </source>
</evidence>
<reference evidence="7" key="1">
    <citation type="journal article" date="2019" name="Int. J. Syst. Evol. Microbiol.">
        <title>The Global Catalogue of Microorganisms (GCM) 10K type strain sequencing project: providing services to taxonomists for standard genome sequencing and annotation.</title>
        <authorList>
            <consortium name="The Broad Institute Genomics Platform"/>
            <consortium name="The Broad Institute Genome Sequencing Center for Infectious Disease"/>
            <person name="Wu L."/>
            <person name="Ma J."/>
        </authorList>
    </citation>
    <scope>NUCLEOTIDE SEQUENCE [LARGE SCALE GENOMIC DNA]</scope>
    <source>
        <strain evidence="7">JCM 12125</strain>
    </source>
</reference>
<dbReference type="PANTHER" id="PTHR21198:SF2">
    <property type="entry name" value="GLUTAMATE RACEMASE"/>
    <property type="match status" value="1"/>
</dbReference>
<name>A0ABW0FVE0_9CAUL</name>
<comment type="catalytic activity">
    <reaction evidence="5">
        <text>L-glutamate = D-glutamate</text>
        <dbReference type="Rhea" id="RHEA:12813"/>
        <dbReference type="ChEBI" id="CHEBI:29985"/>
        <dbReference type="ChEBI" id="CHEBI:29986"/>
        <dbReference type="EC" id="5.1.1.3"/>
    </reaction>
</comment>
<dbReference type="InterPro" id="IPR018187">
    <property type="entry name" value="Asp/Glu_racemase_AS_1"/>
</dbReference>
<feature type="binding site" evidence="5">
    <location>
        <begin position="7"/>
        <end position="8"/>
    </location>
    <ligand>
        <name>substrate</name>
    </ligand>
</feature>
<feature type="binding site" evidence="5">
    <location>
        <begin position="71"/>
        <end position="72"/>
    </location>
    <ligand>
        <name>substrate</name>
    </ligand>
</feature>
<gene>
    <name evidence="5" type="primary">murI</name>
    <name evidence="6" type="ORF">ACFPIE_09900</name>
</gene>
<dbReference type="Gene3D" id="3.40.50.1860">
    <property type="match status" value="2"/>
</dbReference>
<comment type="function">
    <text evidence="5">Provides the (R)-glutamate required for cell wall biosynthesis.</text>
</comment>
<evidence type="ECO:0000256" key="5">
    <source>
        <dbReference type="HAMAP-Rule" id="MF_00258"/>
    </source>
</evidence>
<keyword evidence="7" id="KW-1185">Reference proteome</keyword>
<feature type="active site" description="Proton donor/acceptor" evidence="5">
    <location>
        <position position="70"/>
    </location>
</feature>
<proteinExistence type="inferred from homology"/>
<evidence type="ECO:0000256" key="3">
    <source>
        <dbReference type="ARBA" id="ARBA00023235"/>
    </source>
</evidence>
<dbReference type="EMBL" id="JBHSLF010000019">
    <property type="protein sequence ID" value="MFC5344228.1"/>
    <property type="molecule type" value="Genomic_DNA"/>
</dbReference>
<dbReference type="SUPFAM" id="SSF53681">
    <property type="entry name" value="Aspartate/glutamate racemase"/>
    <property type="match status" value="2"/>
</dbReference>
<dbReference type="PROSITE" id="PS00923">
    <property type="entry name" value="ASP_GLU_RACEMASE_1"/>
    <property type="match status" value="1"/>
</dbReference>
<evidence type="ECO:0000313" key="6">
    <source>
        <dbReference type="EMBL" id="MFC5344228.1"/>
    </source>
</evidence>
<keyword evidence="4 5" id="KW-0961">Cell wall biogenesis/degradation</keyword>
<comment type="pathway">
    <text evidence="5">Cell wall biogenesis; peptidoglycan biosynthesis.</text>
</comment>
<dbReference type="InterPro" id="IPR001920">
    <property type="entry name" value="Asp/Glu_race"/>
</dbReference>
<evidence type="ECO:0000256" key="2">
    <source>
        <dbReference type="ARBA" id="ARBA00022984"/>
    </source>
</evidence>
<comment type="caution">
    <text evidence="5">Lacks conserved residue(s) required for the propagation of feature annotation.</text>
</comment>
<protein>
    <recommendedName>
        <fullName evidence="5">Glutamate racemase</fullName>
        <ecNumber evidence="5">5.1.1.3</ecNumber>
    </recommendedName>
</protein>
<dbReference type="PANTHER" id="PTHR21198">
    <property type="entry name" value="GLUTAMATE RACEMASE"/>
    <property type="match status" value="1"/>
</dbReference>
<evidence type="ECO:0000256" key="4">
    <source>
        <dbReference type="ARBA" id="ARBA00023316"/>
    </source>
</evidence>
<keyword evidence="3 5" id="KW-0413">Isomerase</keyword>
<dbReference type="Proteomes" id="UP001596152">
    <property type="component" value="Unassembled WGS sequence"/>
</dbReference>
<feature type="binding site" evidence="5">
    <location>
        <begin position="207"/>
        <end position="208"/>
    </location>
    <ligand>
        <name>substrate</name>
    </ligand>
</feature>
<keyword evidence="2 5" id="KW-0573">Peptidoglycan synthesis</keyword>
<dbReference type="HAMAP" id="MF_00258">
    <property type="entry name" value="Glu_racemase"/>
    <property type="match status" value="1"/>
</dbReference>
<comment type="caution">
    <text evidence="6">The sequence shown here is derived from an EMBL/GenBank/DDBJ whole genome shotgun (WGS) entry which is preliminary data.</text>
</comment>
<sequence>MAIGVFDSGVGGLTVHRELTRRFPEKDFVYLADQANAPIGSKTGEEIVEITRNGCERLFEAGASVVVLACNTASAVALRRLQQTWVPDAAKRHGRPLNVLGIIVPTIEAATGLPWTYEAERHGEKVEAIAVTGVFCTAATAISRVYEIEIDKRREDLAVFSEPCPGLAGLIELGAPAEELTVVIGDHVDALRRRIGRHPDKAILGCTHYEIVADIFARHLPEGTPLIHQPTAVADSLERYFERHPEYALGDSGRRTFLTTGKTGPQSDMVSQFWGEPLSFEAA</sequence>